<dbReference type="GO" id="GO:0042910">
    <property type="term" value="F:xenobiotic transmembrane transporter activity"/>
    <property type="evidence" value="ECO:0007669"/>
    <property type="project" value="InterPro"/>
</dbReference>
<comment type="subcellular location">
    <subcellularLocation>
        <location evidence="1">Cell membrane</location>
        <topology evidence="1">Multi-pass membrane protein</topology>
    </subcellularLocation>
</comment>
<keyword evidence="6 10" id="KW-0812">Transmembrane</keyword>
<protein>
    <recommendedName>
        <fullName evidence="3">Multidrug export protein MepA</fullName>
    </recommendedName>
</protein>
<feature type="transmembrane region" description="Helical" evidence="10">
    <location>
        <begin position="237"/>
        <end position="258"/>
    </location>
</feature>
<feature type="transmembrane region" description="Helical" evidence="10">
    <location>
        <begin position="48"/>
        <end position="71"/>
    </location>
</feature>
<dbReference type="InterPro" id="IPR048279">
    <property type="entry name" value="MdtK-like"/>
</dbReference>
<reference evidence="11 14" key="2">
    <citation type="journal article" date="2016" name="Sci. Rep.">
        <title>Accelerated dysbiosis of gut microbiota during aggravation of DSS-induced colitis by a butyrate-producing bacterium.</title>
        <authorList>
            <person name="Zhang Q."/>
            <person name="Wu Y."/>
            <person name="Wang J."/>
            <person name="Wu G."/>
            <person name="Long W."/>
            <person name="Xue Z."/>
            <person name="Wang L."/>
            <person name="Zhang X."/>
            <person name="Pang X."/>
            <person name="Zhao Y."/>
            <person name="Zhao L."/>
            <person name="Zhang C."/>
        </authorList>
    </citation>
    <scope>NUCLEOTIDE SEQUENCE [LARGE SCALE GENOMIC DNA]</scope>
    <source>
        <strain evidence="11 14">BPB5</strain>
    </source>
</reference>
<evidence type="ECO:0000313" key="11">
    <source>
        <dbReference type="EMBL" id="AQP38464.1"/>
    </source>
</evidence>
<feature type="transmembrane region" description="Helical" evidence="10">
    <location>
        <begin position="387"/>
        <end position="409"/>
    </location>
</feature>
<organism evidence="12 13">
    <name type="scientific">Anaerostipes hadrus</name>
    <dbReference type="NCBI Taxonomy" id="649756"/>
    <lineage>
        <taxon>Bacteria</taxon>
        <taxon>Bacillati</taxon>
        <taxon>Bacillota</taxon>
        <taxon>Clostridia</taxon>
        <taxon>Lachnospirales</taxon>
        <taxon>Lachnospiraceae</taxon>
        <taxon>Anaerostipes</taxon>
    </lineage>
</organism>
<reference evidence="12 13" key="1">
    <citation type="submission" date="2015-09" db="EMBL/GenBank/DDBJ databases">
        <authorList>
            <consortium name="Pathogen Informatics"/>
        </authorList>
    </citation>
    <scope>NUCLEOTIDE SEQUENCE [LARGE SCALE GENOMIC DNA]</scope>
    <source>
        <strain evidence="12 13">2789STDY5608868</strain>
    </source>
</reference>
<dbReference type="InterPro" id="IPR051327">
    <property type="entry name" value="MATE_MepA_subfamily"/>
</dbReference>
<dbReference type="InterPro" id="IPR002528">
    <property type="entry name" value="MATE_fam"/>
</dbReference>
<dbReference type="AlphaFoldDB" id="A0A173RN01"/>
<keyword evidence="4" id="KW-0813">Transport</keyword>
<dbReference type="CDD" id="cd13143">
    <property type="entry name" value="MATE_MepA_like"/>
    <property type="match status" value="1"/>
</dbReference>
<evidence type="ECO:0000256" key="8">
    <source>
        <dbReference type="ARBA" id="ARBA00023136"/>
    </source>
</evidence>
<feature type="transmembrane region" description="Helical" evidence="10">
    <location>
        <begin position="191"/>
        <end position="211"/>
    </location>
</feature>
<dbReference type="PIRSF" id="PIRSF006603">
    <property type="entry name" value="DinF"/>
    <property type="match status" value="1"/>
</dbReference>
<evidence type="ECO:0000313" key="13">
    <source>
        <dbReference type="Proteomes" id="UP000095598"/>
    </source>
</evidence>
<dbReference type="Pfam" id="PF01554">
    <property type="entry name" value="MatE"/>
    <property type="match status" value="2"/>
</dbReference>
<evidence type="ECO:0000256" key="9">
    <source>
        <dbReference type="ARBA" id="ARBA00023251"/>
    </source>
</evidence>
<feature type="transmembrane region" description="Helical" evidence="10">
    <location>
        <begin position="163"/>
        <end position="185"/>
    </location>
</feature>
<keyword evidence="5" id="KW-1003">Cell membrane</keyword>
<keyword evidence="9" id="KW-0046">Antibiotic resistance</keyword>
<comment type="similarity">
    <text evidence="2">Belongs to the multi antimicrobial extrusion (MATE) (TC 2.A.66.1) family. MepA subfamily.</text>
</comment>
<evidence type="ECO:0000256" key="10">
    <source>
        <dbReference type="SAM" id="Phobius"/>
    </source>
</evidence>
<dbReference type="PANTHER" id="PTHR43823:SF3">
    <property type="entry name" value="MULTIDRUG EXPORT PROTEIN MEPA"/>
    <property type="match status" value="1"/>
</dbReference>
<dbReference type="GO" id="GO:0005886">
    <property type="term" value="C:plasma membrane"/>
    <property type="evidence" value="ECO:0007669"/>
    <property type="project" value="UniProtKB-SubCell"/>
</dbReference>
<dbReference type="Proteomes" id="UP000188159">
    <property type="component" value="Chromosome"/>
</dbReference>
<dbReference type="Proteomes" id="UP000095598">
    <property type="component" value="Unassembled WGS sequence"/>
</dbReference>
<dbReference type="EMBL" id="CP012098">
    <property type="protein sequence ID" value="AQP38464.1"/>
    <property type="molecule type" value="Genomic_DNA"/>
</dbReference>
<feature type="transmembrane region" description="Helical" evidence="10">
    <location>
        <begin position="92"/>
        <end position="114"/>
    </location>
</feature>
<dbReference type="InterPro" id="IPR045070">
    <property type="entry name" value="MATE_MepA-like"/>
</dbReference>
<feature type="transmembrane region" description="Helical" evidence="10">
    <location>
        <begin position="313"/>
        <end position="339"/>
    </location>
</feature>
<evidence type="ECO:0000256" key="2">
    <source>
        <dbReference type="ARBA" id="ARBA00008417"/>
    </source>
</evidence>
<dbReference type="PANTHER" id="PTHR43823">
    <property type="entry name" value="SPORULATION PROTEIN YKVU"/>
    <property type="match status" value="1"/>
</dbReference>
<evidence type="ECO:0000256" key="4">
    <source>
        <dbReference type="ARBA" id="ARBA00022448"/>
    </source>
</evidence>
<evidence type="ECO:0000313" key="12">
    <source>
        <dbReference type="EMBL" id="CUM79009.1"/>
    </source>
</evidence>
<evidence type="ECO:0000256" key="7">
    <source>
        <dbReference type="ARBA" id="ARBA00022989"/>
    </source>
</evidence>
<dbReference type="NCBIfam" id="TIGR00797">
    <property type="entry name" value="matE"/>
    <property type="match status" value="1"/>
</dbReference>
<sequence>MENYLFEKMSVPKAYMKLALPVVLSMIVSLVYNMVDTYFIALTGVQELVAGVSLVAPMFTLMIAFGDIFGLGGSSAISRLLGEKKDNEAKKTCAFCIWISLVFGLCISAILLLFRTQILGLLGVGKDTYQYANAYYTWIAIGAVSIIFSMVPSNILRTEGLAVQSMAGSIIGSIVNIIFDPIFIFGLNQGAAGAAMATVLGNIIADIYYVYAVMKKSKRLTCSPSHMKVTGRRIRDILMIGIPASITNIMQTFMMVMTNNFLLTYGTDKVAAMGIALKVNMITALVLVGFAFGGQPLVGYNYGAKNEKRLKNILKFAYLFEMGLGLLFTILMCIFAPQIIKVFMDKPDIITNGAMMLRFQQIGMTFMSVSLISTCVCQAVGNAGGAFVLSISRQGVIYVLALFIMSNVFGYTGVLVSQACSDVVTALIAAVIMLKIMKKLTNKNE</sequence>
<dbReference type="GO" id="GO:0046677">
    <property type="term" value="P:response to antibiotic"/>
    <property type="evidence" value="ECO:0007669"/>
    <property type="project" value="UniProtKB-KW"/>
</dbReference>
<feature type="transmembrane region" description="Helical" evidence="10">
    <location>
        <begin position="415"/>
        <end position="434"/>
    </location>
</feature>
<evidence type="ECO:0000256" key="6">
    <source>
        <dbReference type="ARBA" id="ARBA00022692"/>
    </source>
</evidence>
<feature type="transmembrane region" description="Helical" evidence="10">
    <location>
        <begin position="18"/>
        <end position="42"/>
    </location>
</feature>
<keyword evidence="7 10" id="KW-1133">Transmembrane helix</keyword>
<gene>
    <name evidence="12" type="primary">mepA_6</name>
    <name evidence="11" type="ORF">DO83_01720</name>
    <name evidence="12" type="ORF">ERS852425_00619</name>
</gene>
<feature type="transmembrane region" description="Helical" evidence="10">
    <location>
        <begin position="359"/>
        <end position="380"/>
    </location>
</feature>
<dbReference type="EMBL" id="CYXT01000003">
    <property type="protein sequence ID" value="CUM79009.1"/>
    <property type="molecule type" value="Genomic_DNA"/>
</dbReference>
<evidence type="ECO:0000256" key="1">
    <source>
        <dbReference type="ARBA" id="ARBA00004651"/>
    </source>
</evidence>
<dbReference type="RefSeq" id="WP_009203113.1">
    <property type="nucleotide sequence ID" value="NZ_CP012098.1"/>
</dbReference>
<evidence type="ECO:0000313" key="14">
    <source>
        <dbReference type="Proteomes" id="UP000188159"/>
    </source>
</evidence>
<evidence type="ECO:0000256" key="3">
    <source>
        <dbReference type="ARBA" id="ARBA00022106"/>
    </source>
</evidence>
<feature type="transmembrane region" description="Helical" evidence="10">
    <location>
        <begin position="134"/>
        <end position="151"/>
    </location>
</feature>
<dbReference type="GO" id="GO:0015297">
    <property type="term" value="F:antiporter activity"/>
    <property type="evidence" value="ECO:0007669"/>
    <property type="project" value="InterPro"/>
</dbReference>
<name>A0A173RN01_ANAHA</name>
<keyword evidence="8 10" id="KW-0472">Membrane</keyword>
<proteinExistence type="inferred from homology"/>
<accession>A0A173RN01</accession>
<evidence type="ECO:0000256" key="5">
    <source>
        <dbReference type="ARBA" id="ARBA00022475"/>
    </source>
</evidence>